<sequence length="62" mass="6980">MCQKLPIPLFRYQDRPMPVGIGIPAEFSISVNDNRQNSGAANEFVAPKFVIGVFDQLDKRDQ</sequence>
<keyword evidence="1" id="KW-1185">Reference proteome</keyword>
<name>A0A915KYV0_ROMCU</name>
<organism evidence="1 2">
    <name type="scientific">Romanomermis culicivorax</name>
    <name type="common">Nematode worm</name>
    <dbReference type="NCBI Taxonomy" id="13658"/>
    <lineage>
        <taxon>Eukaryota</taxon>
        <taxon>Metazoa</taxon>
        <taxon>Ecdysozoa</taxon>
        <taxon>Nematoda</taxon>
        <taxon>Enoplea</taxon>
        <taxon>Dorylaimia</taxon>
        <taxon>Mermithida</taxon>
        <taxon>Mermithoidea</taxon>
        <taxon>Mermithidae</taxon>
        <taxon>Romanomermis</taxon>
    </lineage>
</organism>
<reference evidence="2" key="1">
    <citation type="submission" date="2022-11" db="UniProtKB">
        <authorList>
            <consortium name="WormBaseParasite"/>
        </authorList>
    </citation>
    <scope>IDENTIFICATION</scope>
</reference>
<evidence type="ECO:0000313" key="2">
    <source>
        <dbReference type="WBParaSite" id="nRc.2.0.1.t42672-RA"/>
    </source>
</evidence>
<dbReference type="AlphaFoldDB" id="A0A915KYV0"/>
<protein>
    <submittedName>
        <fullName evidence="2">Uncharacterized protein</fullName>
    </submittedName>
</protein>
<evidence type="ECO:0000313" key="1">
    <source>
        <dbReference type="Proteomes" id="UP000887565"/>
    </source>
</evidence>
<proteinExistence type="predicted"/>
<dbReference type="WBParaSite" id="nRc.2.0.1.t42672-RA">
    <property type="protein sequence ID" value="nRc.2.0.1.t42672-RA"/>
    <property type="gene ID" value="nRc.2.0.1.g42672"/>
</dbReference>
<accession>A0A915KYV0</accession>
<dbReference type="Proteomes" id="UP000887565">
    <property type="component" value="Unplaced"/>
</dbReference>